<dbReference type="AlphaFoldDB" id="M1YG66"/>
<reference evidence="15 16" key="1">
    <citation type="journal article" date="2013" name="Front. Microbiol.">
        <title>The genome of Nitrospina gracilis illuminates the metabolism and evolution of the major marine nitrite oxidizer.</title>
        <authorList>
            <person name="Luecker S."/>
            <person name="Nowka B."/>
            <person name="Rattei T."/>
            <person name="Spieck E."/>
            <person name="and Daims H."/>
        </authorList>
    </citation>
    <scope>NUCLEOTIDE SEQUENCE [LARGE SCALE GENOMIC DNA]</scope>
    <source>
        <strain evidence="15 16">3/211</strain>
    </source>
</reference>
<feature type="binding site" description="type 1 copper site" evidence="12">
    <location>
        <position position="174"/>
    </location>
    <ligand>
        <name>Cu cation</name>
        <dbReference type="ChEBI" id="CHEBI:23378"/>
        <label>1</label>
    </ligand>
</feature>
<protein>
    <recommendedName>
        <fullName evidence="6">Copper-containing nitrite reductase</fullName>
        <ecNumber evidence="5">1.7.2.1</ecNumber>
    </recommendedName>
</protein>
<evidence type="ECO:0000256" key="13">
    <source>
        <dbReference type="SAM" id="SignalP"/>
    </source>
</evidence>
<dbReference type="PANTHER" id="PTHR11709:SF394">
    <property type="entry name" value="FI03373P-RELATED"/>
    <property type="match status" value="1"/>
</dbReference>
<accession>M1YG66</accession>
<dbReference type="InterPro" id="IPR008972">
    <property type="entry name" value="Cupredoxin"/>
</dbReference>
<keyword evidence="7 12" id="KW-0479">Metal-binding</keyword>
<name>M1YG66_NITG3</name>
<feature type="signal peptide" evidence="13">
    <location>
        <begin position="1"/>
        <end position="22"/>
    </location>
</feature>
<evidence type="ECO:0000256" key="4">
    <source>
        <dbReference type="ARBA" id="ARBA00011233"/>
    </source>
</evidence>
<dbReference type="Pfam" id="PF07732">
    <property type="entry name" value="Cu-oxidase_3"/>
    <property type="match status" value="1"/>
</dbReference>
<dbReference type="GO" id="GO:0050421">
    <property type="term" value="F:nitrite reductase (NO-forming) activity"/>
    <property type="evidence" value="ECO:0007669"/>
    <property type="project" value="UniProtKB-EC"/>
</dbReference>
<dbReference type="FunFam" id="2.60.40.420:FF:000093">
    <property type="entry name" value="Copper-containing nitrite reductase"/>
    <property type="match status" value="1"/>
</dbReference>
<proteinExistence type="inferred from homology"/>
<evidence type="ECO:0000256" key="5">
    <source>
        <dbReference type="ARBA" id="ARBA00011882"/>
    </source>
</evidence>
<dbReference type="CDD" id="cd04208">
    <property type="entry name" value="CuRO_2_CuNIR"/>
    <property type="match status" value="1"/>
</dbReference>
<dbReference type="InterPro" id="IPR011707">
    <property type="entry name" value="Cu-oxidase-like_N"/>
</dbReference>
<dbReference type="STRING" id="1266370.NITGR_1050015"/>
<feature type="chain" id="PRO_5004019767" description="Copper-containing nitrite reductase" evidence="13">
    <location>
        <begin position="23"/>
        <end position="357"/>
    </location>
</feature>
<dbReference type="HOGENOM" id="CLU_031740_1_1_0"/>
<feature type="domain" description="Plastocyanin-like" evidence="14">
    <location>
        <begin position="95"/>
        <end position="197"/>
    </location>
</feature>
<comment type="cofactor">
    <cofactor evidence="1 12">
        <name>Cu(+)</name>
        <dbReference type="ChEBI" id="CHEBI:49552"/>
    </cofactor>
</comment>
<dbReference type="CDD" id="cd11020">
    <property type="entry name" value="CuRO_1_CuNIR"/>
    <property type="match status" value="1"/>
</dbReference>
<keyword evidence="9 15" id="KW-0560">Oxidoreductase</keyword>
<evidence type="ECO:0000256" key="3">
    <source>
        <dbReference type="ARBA" id="ARBA00010609"/>
    </source>
</evidence>
<evidence type="ECO:0000313" key="16">
    <source>
        <dbReference type="Proteomes" id="UP000011704"/>
    </source>
</evidence>
<keyword evidence="13" id="KW-0732">Signal</keyword>
<gene>
    <name evidence="15" type="primary">nirK2</name>
    <name evidence="15" type="ORF">NITGR_1050015</name>
</gene>
<dbReference type="OrthoDB" id="9757546at2"/>
<evidence type="ECO:0000256" key="7">
    <source>
        <dbReference type="ARBA" id="ARBA00022723"/>
    </source>
</evidence>
<evidence type="ECO:0000256" key="2">
    <source>
        <dbReference type="ARBA" id="ARBA00001973"/>
    </source>
</evidence>
<evidence type="ECO:0000256" key="6">
    <source>
        <dbReference type="ARBA" id="ARBA00017290"/>
    </source>
</evidence>
<keyword evidence="10 12" id="KW-0186">Copper</keyword>
<feature type="binding site" description="type 1 copper site" evidence="12">
    <location>
        <position position="183"/>
    </location>
    <ligand>
        <name>Cu cation</name>
        <dbReference type="ChEBI" id="CHEBI:23378"/>
        <label>1</label>
    </ligand>
</feature>
<dbReference type="InterPro" id="IPR045087">
    <property type="entry name" value="Cu-oxidase_fam"/>
</dbReference>
<dbReference type="Proteomes" id="UP000011704">
    <property type="component" value="Unassembled WGS sequence"/>
</dbReference>
<dbReference type="InterPro" id="IPR001287">
    <property type="entry name" value="NO2-reductase_Cu"/>
</dbReference>
<evidence type="ECO:0000256" key="10">
    <source>
        <dbReference type="ARBA" id="ARBA00023008"/>
    </source>
</evidence>
<comment type="similarity">
    <text evidence="3">Belongs to the multicopper oxidase family.</text>
</comment>
<comment type="caution">
    <text evidence="15">The sequence shown here is derived from an EMBL/GenBank/DDBJ whole genome shotgun (WGS) entry which is preliminary data.</text>
</comment>
<evidence type="ECO:0000256" key="11">
    <source>
        <dbReference type="ARBA" id="ARBA00049340"/>
    </source>
</evidence>
<feature type="binding site" description="type 1 copper site" evidence="12">
    <location>
        <position position="139"/>
    </location>
    <ligand>
        <name>Cu cation</name>
        <dbReference type="ChEBI" id="CHEBI:23378"/>
        <label>1</label>
    </ligand>
</feature>
<evidence type="ECO:0000256" key="1">
    <source>
        <dbReference type="ARBA" id="ARBA00001960"/>
    </source>
</evidence>
<comment type="cofactor">
    <cofactor evidence="2 12">
        <name>Cu(2+)</name>
        <dbReference type="ChEBI" id="CHEBI:29036"/>
    </cofactor>
</comment>
<dbReference type="SUPFAM" id="SSF49503">
    <property type="entry name" value="Cupredoxins"/>
    <property type="match status" value="2"/>
</dbReference>
<feature type="binding site" description="type 1 copper site" evidence="12">
    <location>
        <position position="134"/>
    </location>
    <ligand>
        <name>Cu cation</name>
        <dbReference type="ChEBI" id="CHEBI:23378"/>
        <label>1</label>
    </ligand>
</feature>
<comment type="catalytic activity">
    <reaction evidence="11">
        <text>nitric oxide + Fe(III)-[cytochrome c] + H2O = Fe(II)-[cytochrome c] + nitrite + 2 H(+)</text>
        <dbReference type="Rhea" id="RHEA:15233"/>
        <dbReference type="Rhea" id="RHEA-COMP:10350"/>
        <dbReference type="Rhea" id="RHEA-COMP:14399"/>
        <dbReference type="ChEBI" id="CHEBI:15377"/>
        <dbReference type="ChEBI" id="CHEBI:15378"/>
        <dbReference type="ChEBI" id="CHEBI:16301"/>
        <dbReference type="ChEBI" id="CHEBI:16480"/>
        <dbReference type="ChEBI" id="CHEBI:29033"/>
        <dbReference type="ChEBI" id="CHEBI:29034"/>
        <dbReference type="EC" id="1.7.2.1"/>
    </reaction>
</comment>
<dbReference type="PANTHER" id="PTHR11709">
    <property type="entry name" value="MULTI-COPPER OXIDASE"/>
    <property type="match status" value="1"/>
</dbReference>
<dbReference type="InParanoid" id="M1YG66"/>
<evidence type="ECO:0000256" key="8">
    <source>
        <dbReference type="ARBA" id="ARBA00022737"/>
    </source>
</evidence>
<dbReference type="Gene3D" id="2.60.40.420">
    <property type="entry name" value="Cupredoxins - blue copper proteins"/>
    <property type="match status" value="2"/>
</dbReference>
<comment type="subunit">
    <text evidence="4">Homotrimer.</text>
</comment>
<dbReference type="NCBIfam" id="TIGR02376">
    <property type="entry name" value="Cu_nitrite_red"/>
    <property type="match status" value="1"/>
</dbReference>
<dbReference type="EMBL" id="CAQJ01000008">
    <property type="protein sequence ID" value="CCQ89452.1"/>
    <property type="molecule type" value="Genomic_DNA"/>
</dbReference>
<organism evidence="15 16">
    <name type="scientific">Nitrospina gracilis (strain 3/211)</name>
    <dbReference type="NCBI Taxonomy" id="1266370"/>
    <lineage>
        <taxon>Bacteria</taxon>
        <taxon>Pseudomonadati</taxon>
        <taxon>Nitrospinota/Tectimicrobiota group</taxon>
        <taxon>Nitrospinota</taxon>
        <taxon>Nitrospinia</taxon>
        <taxon>Nitrospinales</taxon>
        <taxon>Nitrospinaceae</taxon>
        <taxon>Nitrospina</taxon>
    </lineage>
</organism>
<dbReference type="PRINTS" id="PR00695">
    <property type="entry name" value="CUNO2RDTASE"/>
</dbReference>
<dbReference type="EC" id="1.7.2.1" evidence="5"/>
<dbReference type="GO" id="GO:0005507">
    <property type="term" value="F:copper ion binding"/>
    <property type="evidence" value="ECO:0007669"/>
    <property type="project" value="InterPro"/>
</dbReference>
<evidence type="ECO:0000313" key="15">
    <source>
        <dbReference type="EMBL" id="CCQ89452.1"/>
    </source>
</evidence>
<feature type="binding site" description="type 1 copper site" evidence="12">
    <location>
        <position position="330"/>
    </location>
    <ligand>
        <name>Cu cation</name>
        <dbReference type="ChEBI" id="CHEBI:23378"/>
        <label>1</label>
    </ligand>
</feature>
<keyword evidence="16" id="KW-1185">Reference proteome</keyword>
<evidence type="ECO:0000256" key="12">
    <source>
        <dbReference type="PIRSR" id="PIRSR601287-1"/>
    </source>
</evidence>
<feature type="binding site" description="type 1 copper site" evidence="12">
    <location>
        <position position="175"/>
    </location>
    <ligand>
        <name>Cu cation</name>
        <dbReference type="ChEBI" id="CHEBI:23378"/>
        <label>1</label>
    </ligand>
</feature>
<evidence type="ECO:0000256" key="9">
    <source>
        <dbReference type="ARBA" id="ARBA00023002"/>
    </source>
</evidence>
<evidence type="ECO:0000259" key="14">
    <source>
        <dbReference type="Pfam" id="PF07732"/>
    </source>
</evidence>
<sequence length="357" mass="39387">MCLRFSPLILLVLGMLLPPAFAENPHHHPHRSGHLPSVGLGEAPHFHEVDVDKLARVDDIARRPYDLPPPIQRKKSETVKFKLEFRELVSTLSPGTEYVFWTFDGTVPGPFLRARVGDNVEVTLTNHPTSTHSHSIDLHAVTGPGGGSELSEVKPGETRTFVFKALHPGVYLYHCATPNVPSHITNGLYGLIVIDPEDGWPEVDREFYIMQGEFYTRGALGDRGFQDFSPEKMMQEQPEYIVWNGRVRSLTGPGSLQVKQGERIRIFVGNGGVARSLNFHIIGEIFDAVYPEGAMSPPRHRVQTTLVPAGGASVVELTLENSGDYILLDHAIARIDRGSYGLLKVEGQPVPGLLSTP</sequence>
<keyword evidence="8" id="KW-0677">Repeat</keyword>